<feature type="non-terminal residue" evidence="3">
    <location>
        <position position="1"/>
    </location>
</feature>
<reference evidence="3 4" key="1">
    <citation type="submission" date="2024-09" db="EMBL/GenBank/DDBJ databases">
        <authorList>
            <person name="Sun Q."/>
            <person name="Mori K."/>
        </authorList>
    </citation>
    <scope>NUCLEOTIDE SEQUENCE [LARGE SCALE GENOMIC DNA]</scope>
    <source>
        <strain evidence="3 4">JCM 3331</strain>
    </source>
</reference>
<comment type="caution">
    <text evidence="3">The sequence shown here is derived from an EMBL/GenBank/DDBJ whole genome shotgun (WGS) entry which is preliminary data.</text>
</comment>
<evidence type="ECO:0000256" key="1">
    <source>
        <dbReference type="SAM" id="MobiDB-lite"/>
    </source>
</evidence>
<keyword evidence="4" id="KW-1185">Reference proteome</keyword>
<name>A0ABV5RE87_9ACTN</name>
<evidence type="ECO:0000313" key="4">
    <source>
        <dbReference type="Proteomes" id="UP001589710"/>
    </source>
</evidence>
<dbReference type="SUPFAM" id="SSF103473">
    <property type="entry name" value="MFS general substrate transporter"/>
    <property type="match status" value="1"/>
</dbReference>
<evidence type="ECO:0000256" key="2">
    <source>
        <dbReference type="SAM" id="Phobius"/>
    </source>
</evidence>
<protein>
    <recommendedName>
        <fullName evidence="5">MFS transporter</fullName>
    </recommendedName>
</protein>
<gene>
    <name evidence="3" type="ORF">ACFFTL_28840</name>
</gene>
<keyword evidence="2" id="KW-1133">Transmembrane helix</keyword>
<accession>A0ABV5RE87</accession>
<dbReference type="InterPro" id="IPR036259">
    <property type="entry name" value="MFS_trans_sf"/>
</dbReference>
<feature type="region of interest" description="Disordered" evidence="1">
    <location>
        <begin position="47"/>
        <end position="71"/>
    </location>
</feature>
<evidence type="ECO:0000313" key="3">
    <source>
        <dbReference type="EMBL" id="MFB9576185.1"/>
    </source>
</evidence>
<keyword evidence="2" id="KW-0472">Membrane</keyword>
<keyword evidence="2" id="KW-0812">Transmembrane</keyword>
<feature type="transmembrane region" description="Helical" evidence="2">
    <location>
        <begin position="20"/>
        <end position="44"/>
    </location>
</feature>
<proteinExistence type="predicted"/>
<evidence type="ECO:0008006" key="5">
    <source>
        <dbReference type="Google" id="ProtNLM"/>
    </source>
</evidence>
<organism evidence="3 4">
    <name type="scientific">Streptomyces yanii</name>
    <dbReference type="NCBI Taxonomy" id="78510"/>
    <lineage>
        <taxon>Bacteria</taxon>
        <taxon>Bacillati</taxon>
        <taxon>Actinomycetota</taxon>
        <taxon>Actinomycetes</taxon>
        <taxon>Kitasatosporales</taxon>
        <taxon>Streptomycetaceae</taxon>
        <taxon>Streptomyces</taxon>
    </lineage>
</organism>
<dbReference type="Proteomes" id="UP001589710">
    <property type="component" value="Unassembled WGS sequence"/>
</dbReference>
<dbReference type="EMBL" id="JBHMCG010000122">
    <property type="protein sequence ID" value="MFB9576185.1"/>
    <property type="molecule type" value="Genomic_DNA"/>
</dbReference>
<sequence length="71" mass="6833">SSKLISGLVGSGVGALVVNAWGYGGAFALAGSIGLGSAVLACFLKAPGRPKQGGRPHGDGRGRGGGALSRR</sequence>